<organism evidence="4 5">
    <name type="scientific">Phytophthora fragariaefolia</name>
    <dbReference type="NCBI Taxonomy" id="1490495"/>
    <lineage>
        <taxon>Eukaryota</taxon>
        <taxon>Sar</taxon>
        <taxon>Stramenopiles</taxon>
        <taxon>Oomycota</taxon>
        <taxon>Peronosporomycetes</taxon>
        <taxon>Peronosporales</taxon>
        <taxon>Peronosporaceae</taxon>
        <taxon>Phytophthora</taxon>
    </lineage>
</organism>
<dbReference type="InterPro" id="IPR003609">
    <property type="entry name" value="Pan_app"/>
</dbReference>
<name>A0A9W6XNE9_9STRA</name>
<sequence>MGLVQLVVLVAASSSAAQGWLRGNDGRAQWDYECHFEGLELVALEAEPSSRCADLCLAESSCSHWTWAPESDGTCQLKQGTTNAVQPHSIHLCGFLPTRFALDEAHAFDLGLNLSDDADADGGMTDEEAETALRMLNAFRTKRALAKLTLDARLIVLAKELAITCRDVPLTGSMKFGDGYEFFSALPASVPARGVVGPVHAVSVAAPQGSSVKHAIEWWTSAVDPATGLKVFFSDDMAVVGFAKGKGADCHEGGDSSAAGAVVWTMLLARAE</sequence>
<dbReference type="Gene3D" id="3.50.4.10">
    <property type="entry name" value="Hepatocyte Growth Factor"/>
    <property type="match status" value="1"/>
</dbReference>
<dbReference type="Proteomes" id="UP001165121">
    <property type="component" value="Unassembled WGS sequence"/>
</dbReference>
<dbReference type="EMBL" id="BSXT01001438">
    <property type="protein sequence ID" value="GMF42384.1"/>
    <property type="molecule type" value="Genomic_DNA"/>
</dbReference>
<gene>
    <name evidence="4" type="ORF">Pfra01_001384300</name>
</gene>
<feature type="domain" description="Apple" evidence="3">
    <location>
        <begin position="48"/>
        <end position="78"/>
    </location>
</feature>
<dbReference type="OrthoDB" id="568194at2759"/>
<feature type="signal peptide" evidence="1">
    <location>
        <begin position="1"/>
        <end position="17"/>
    </location>
</feature>
<evidence type="ECO:0000313" key="4">
    <source>
        <dbReference type="EMBL" id="GMF42384.1"/>
    </source>
</evidence>
<keyword evidence="1" id="KW-0732">Signal</keyword>
<proteinExistence type="predicted"/>
<evidence type="ECO:0000256" key="1">
    <source>
        <dbReference type="SAM" id="SignalP"/>
    </source>
</evidence>
<feature type="domain" description="SCP" evidence="2">
    <location>
        <begin position="133"/>
        <end position="224"/>
    </location>
</feature>
<feature type="chain" id="PRO_5040798652" evidence="1">
    <location>
        <begin position="18"/>
        <end position="272"/>
    </location>
</feature>
<dbReference type="Pfam" id="PF00188">
    <property type="entry name" value="CAP"/>
    <property type="match status" value="1"/>
</dbReference>
<protein>
    <submittedName>
        <fullName evidence="4">Unnamed protein product</fullName>
    </submittedName>
</protein>
<dbReference type="InterPro" id="IPR014044">
    <property type="entry name" value="CAP_dom"/>
</dbReference>
<evidence type="ECO:0000259" key="2">
    <source>
        <dbReference type="Pfam" id="PF00188"/>
    </source>
</evidence>
<comment type="caution">
    <text evidence="4">The sequence shown here is derived from an EMBL/GenBank/DDBJ whole genome shotgun (WGS) entry which is preliminary data.</text>
</comment>
<evidence type="ECO:0000259" key="3">
    <source>
        <dbReference type="Pfam" id="PF14295"/>
    </source>
</evidence>
<accession>A0A9W6XNE9</accession>
<evidence type="ECO:0000313" key="5">
    <source>
        <dbReference type="Proteomes" id="UP001165121"/>
    </source>
</evidence>
<dbReference type="Pfam" id="PF14295">
    <property type="entry name" value="PAN_4"/>
    <property type="match status" value="1"/>
</dbReference>
<reference evidence="4" key="1">
    <citation type="submission" date="2023-04" db="EMBL/GenBank/DDBJ databases">
        <title>Phytophthora fragariaefolia NBRC 109709.</title>
        <authorList>
            <person name="Ichikawa N."/>
            <person name="Sato H."/>
            <person name="Tonouchi N."/>
        </authorList>
    </citation>
    <scope>NUCLEOTIDE SEQUENCE</scope>
    <source>
        <strain evidence="4">NBRC 109709</strain>
    </source>
</reference>
<keyword evidence="5" id="KW-1185">Reference proteome</keyword>
<dbReference type="AlphaFoldDB" id="A0A9W6XNE9"/>